<proteinExistence type="predicted"/>
<accession>A0A7D7QQT7</accession>
<name>A0A7D7QQT7_9NOSO</name>
<evidence type="ECO:0000313" key="2">
    <source>
        <dbReference type="Proteomes" id="UP000514713"/>
    </source>
</evidence>
<gene>
    <name evidence="1" type="ORF">HUN01_27655</name>
</gene>
<dbReference type="RefSeq" id="WP_181928835.1">
    <property type="nucleotide sequence ID" value="NZ_CP054698.1"/>
</dbReference>
<dbReference type="AlphaFoldDB" id="A0A7D7QQT7"/>
<dbReference type="EMBL" id="CP054698">
    <property type="protein sequence ID" value="QMS91180.1"/>
    <property type="molecule type" value="Genomic_DNA"/>
</dbReference>
<protein>
    <submittedName>
        <fullName evidence="1">Uncharacterized protein</fullName>
    </submittedName>
</protein>
<dbReference type="Proteomes" id="UP000514713">
    <property type="component" value="Chromosome"/>
</dbReference>
<sequence>MLEVNNLFNQIERCSYLKTAQTDNKNIEALADTWNNYLKTLHEAIAESNTAKQIAQRDYEKVQALAIAWEKQMQVALTNSSEEEVRQALAHKQIYTARARQLKTLVERHIIHISTLKTQLAYWENQPYSQVS</sequence>
<organism evidence="1 2">
    <name type="scientific">Nostoc edaphicum CCNP1411</name>
    <dbReference type="NCBI Taxonomy" id="1472755"/>
    <lineage>
        <taxon>Bacteria</taxon>
        <taxon>Bacillati</taxon>
        <taxon>Cyanobacteriota</taxon>
        <taxon>Cyanophyceae</taxon>
        <taxon>Nostocales</taxon>
        <taxon>Nostocaceae</taxon>
        <taxon>Nostoc</taxon>
    </lineage>
</organism>
<evidence type="ECO:0000313" key="1">
    <source>
        <dbReference type="EMBL" id="QMS91180.1"/>
    </source>
</evidence>
<reference evidence="2" key="1">
    <citation type="submission" date="2020-06" db="EMBL/GenBank/DDBJ databases">
        <title>Nostoc edaphicum CCNP1411 genome.</title>
        <authorList>
            <person name="Fidor A."/>
            <person name="Grabski M."/>
            <person name="Gawor J."/>
            <person name="Gromadka R."/>
            <person name="Wegrzyn G."/>
            <person name="Mazur-Marzec H."/>
        </authorList>
    </citation>
    <scope>NUCLEOTIDE SEQUENCE [LARGE SCALE GENOMIC DNA]</scope>
    <source>
        <strain evidence="2">CCNP1411</strain>
    </source>
</reference>
<dbReference type="KEGG" id="ned:HUN01_27655"/>
<keyword evidence="2" id="KW-1185">Reference proteome</keyword>